<protein>
    <recommendedName>
        <fullName evidence="4">CvpA family protein</fullName>
    </recommendedName>
</protein>
<evidence type="ECO:0000313" key="3">
    <source>
        <dbReference type="Proteomes" id="UP000294855"/>
    </source>
</evidence>
<accession>A0A484F7K7</accession>
<evidence type="ECO:0000313" key="2">
    <source>
        <dbReference type="EMBL" id="TDQ71021.1"/>
    </source>
</evidence>
<keyword evidence="1" id="KW-1133">Transmembrane helix</keyword>
<keyword evidence="3" id="KW-1185">Reference proteome</keyword>
<keyword evidence="1" id="KW-0812">Transmembrane</keyword>
<organism evidence="2 3">
    <name type="scientific">Methanimicrococcus blatticola</name>
    <dbReference type="NCBI Taxonomy" id="91560"/>
    <lineage>
        <taxon>Archaea</taxon>
        <taxon>Methanobacteriati</taxon>
        <taxon>Methanobacteriota</taxon>
        <taxon>Stenosarchaea group</taxon>
        <taxon>Methanomicrobia</taxon>
        <taxon>Methanosarcinales</taxon>
        <taxon>Methanosarcinaceae</taxon>
        <taxon>Methanimicrococcus</taxon>
    </lineage>
</organism>
<dbReference type="OrthoDB" id="203750at2157"/>
<comment type="caution">
    <text evidence="2">The sequence shown here is derived from an EMBL/GenBank/DDBJ whole genome shotgun (WGS) entry which is preliminary data.</text>
</comment>
<reference evidence="2 3" key="1">
    <citation type="submission" date="2019-03" db="EMBL/GenBank/DDBJ databases">
        <title>Genomic Encyclopedia of Type Strains, Phase IV (KMG-IV): sequencing the most valuable type-strain genomes for metagenomic binning, comparative biology and taxonomic classification.</title>
        <authorList>
            <person name="Goeker M."/>
        </authorList>
    </citation>
    <scope>NUCLEOTIDE SEQUENCE [LARGE SCALE GENOMIC DNA]</scope>
    <source>
        <strain evidence="2 3">DSM 13328</strain>
    </source>
</reference>
<feature type="transmembrane region" description="Helical" evidence="1">
    <location>
        <begin position="39"/>
        <end position="57"/>
    </location>
</feature>
<sequence length="567" mass="64444">MKKMNQQTRILVSLILTVIVAAFSFYFTLPALNLRSTDFYFFLITIVIAYFAIYTLLGMPNMNVKRTVDENGRVIFTTESDNDYSNVENDPYLAKRTQSRQKTPLYIAGLLFAIVIVGTVISSPIFYADSYTKLIDIETGNFEEDIDELSFDQIPWLDRASAQRLGDRKMGDLADMVSQFEVATDYTQINYQGRPVRITPLLYGDFFKWFNNVGEGIPAYITVDMVTQEAQVVRMGEGNGIKYSQSELFFRNIDRYIRVNYPTYMFERPVMEIDEGGHPYWICPKVVKRIGLFGGADIEGIVMVDAVTGEHAYYAPEDIPGWVDNVYRAELLIQQYDYYGAYGGGFLNSIFGQRSVTMTTDGYNYLAMNDDVYMYTGITSVGGDESNVGFVWINQRTKESKYYQIAGAHEYSAMNSAEGALQHLRYVSTFPLLLNVHGQPTYFMAMKDNSNLVKQYAMVNVEQYQIVGTGETLKQTEEDYVRKLGSTGIEIPSDETKVNGTVEDIRIAVIDGNSNYYIKISGDQTYYSMSANLDPRIVLLNVGDRVELSYLDTETQIKIVQSFVWVT</sequence>
<keyword evidence="1" id="KW-0472">Membrane</keyword>
<name>A0A484F7K7_9EURY</name>
<gene>
    <name evidence="2" type="ORF">C7391_0120</name>
</gene>
<dbReference type="EMBL" id="SNYS01000005">
    <property type="protein sequence ID" value="TDQ71021.1"/>
    <property type="molecule type" value="Genomic_DNA"/>
</dbReference>
<feature type="transmembrane region" description="Helical" evidence="1">
    <location>
        <begin position="105"/>
        <end position="127"/>
    </location>
</feature>
<evidence type="ECO:0008006" key="4">
    <source>
        <dbReference type="Google" id="ProtNLM"/>
    </source>
</evidence>
<feature type="transmembrane region" description="Helical" evidence="1">
    <location>
        <begin position="12"/>
        <end position="33"/>
    </location>
</feature>
<dbReference type="AlphaFoldDB" id="A0A484F7K7"/>
<dbReference type="Proteomes" id="UP000294855">
    <property type="component" value="Unassembled WGS sequence"/>
</dbReference>
<evidence type="ECO:0000256" key="1">
    <source>
        <dbReference type="SAM" id="Phobius"/>
    </source>
</evidence>
<dbReference type="RefSeq" id="WP_133516606.1">
    <property type="nucleotide sequence ID" value="NZ_JAHDUW010000001.1"/>
</dbReference>
<proteinExistence type="predicted"/>